<dbReference type="Proteomes" id="UP000294901">
    <property type="component" value="Unassembled WGS sequence"/>
</dbReference>
<accession>A0A4R6JAW6</accession>
<evidence type="ECO:0000256" key="1">
    <source>
        <dbReference type="ARBA" id="ARBA00023002"/>
    </source>
</evidence>
<reference evidence="3 4" key="1">
    <citation type="submission" date="2019-03" db="EMBL/GenBank/DDBJ databases">
        <title>Sequencing the genomes of 1000 actinobacteria strains.</title>
        <authorList>
            <person name="Klenk H.-P."/>
        </authorList>
    </citation>
    <scope>NUCLEOTIDE SEQUENCE [LARGE SCALE GENOMIC DNA]</scope>
    <source>
        <strain evidence="3 4">DSM 43805</strain>
    </source>
</reference>
<protein>
    <submittedName>
        <fullName evidence="3">Xanthine dehydrogenase YagS FAD-binding subunit</fullName>
    </submittedName>
</protein>
<dbReference type="Gene3D" id="3.30.390.50">
    <property type="entry name" value="CO dehydrogenase flavoprotein, C-terminal domain"/>
    <property type="match status" value="1"/>
</dbReference>
<dbReference type="Gene3D" id="3.30.465.10">
    <property type="match status" value="1"/>
</dbReference>
<dbReference type="InterPro" id="IPR002346">
    <property type="entry name" value="Mopterin_DH_FAD-bd"/>
</dbReference>
<dbReference type="InterPro" id="IPR016166">
    <property type="entry name" value="FAD-bd_PCMH"/>
</dbReference>
<comment type="caution">
    <text evidence="3">The sequence shown here is derived from an EMBL/GenBank/DDBJ whole genome shotgun (WGS) entry which is preliminary data.</text>
</comment>
<dbReference type="InterPro" id="IPR005107">
    <property type="entry name" value="CO_DH_flav_C"/>
</dbReference>
<dbReference type="InterPro" id="IPR036683">
    <property type="entry name" value="CO_DH_flav_C_dom_sf"/>
</dbReference>
<dbReference type="SUPFAM" id="SSF56176">
    <property type="entry name" value="FAD-binding/transporter-associated domain-like"/>
    <property type="match status" value="1"/>
</dbReference>
<dbReference type="RefSeq" id="WP_133877676.1">
    <property type="nucleotide sequence ID" value="NZ_BOMD01000080.1"/>
</dbReference>
<organism evidence="3 4">
    <name type="scientific">Paractinoplanes brasiliensis</name>
    <dbReference type="NCBI Taxonomy" id="52695"/>
    <lineage>
        <taxon>Bacteria</taxon>
        <taxon>Bacillati</taxon>
        <taxon>Actinomycetota</taxon>
        <taxon>Actinomycetes</taxon>
        <taxon>Micromonosporales</taxon>
        <taxon>Micromonosporaceae</taxon>
        <taxon>Paractinoplanes</taxon>
    </lineage>
</organism>
<gene>
    <name evidence="3" type="ORF">C8E87_7022</name>
</gene>
<dbReference type="InterPro" id="IPR036318">
    <property type="entry name" value="FAD-bd_PCMH-like_sf"/>
</dbReference>
<name>A0A4R6JAW6_9ACTN</name>
<keyword evidence="4" id="KW-1185">Reference proteome</keyword>
<proteinExistence type="predicted"/>
<dbReference type="GO" id="GO:0016491">
    <property type="term" value="F:oxidoreductase activity"/>
    <property type="evidence" value="ECO:0007669"/>
    <property type="project" value="UniProtKB-KW"/>
</dbReference>
<dbReference type="SMART" id="SM01092">
    <property type="entry name" value="CO_deh_flav_C"/>
    <property type="match status" value="1"/>
</dbReference>
<dbReference type="OrthoDB" id="9814706at2"/>
<dbReference type="PANTHER" id="PTHR42659">
    <property type="entry name" value="XANTHINE DEHYDROGENASE SUBUNIT C-RELATED"/>
    <property type="match status" value="1"/>
</dbReference>
<dbReference type="Pfam" id="PF00941">
    <property type="entry name" value="FAD_binding_5"/>
    <property type="match status" value="1"/>
</dbReference>
<sequence length="292" mass="30745">MKEFEYVRAGSVPEALASDGRFLGGGTNLVHLMRRGVEAPDRLVDVSRLPLSGIRETPDGGLVIGATTTNSVVAADPLVRRRYPALARAILAGAPGPIRDRATVGGNLRQSTRCEYFTDLARPCNQRLPGSGCAAIGGRNRNHAILGWDERCVAVDPSDMAVALSVFDVTVHSLGGPPGLITAVELPPAPPSVFRKARDGGVSVAAVLEVTAGIVRDVRIALGGVAARPWRASAAENLLRHGPATADRFRAAADAELAAARPLRDNAYKVELTRHLIEGVLTRAAEAARARP</sequence>
<dbReference type="PANTHER" id="PTHR42659:SF1">
    <property type="entry name" value="OXIDOREDUCTASE"/>
    <property type="match status" value="1"/>
</dbReference>
<dbReference type="InterPro" id="IPR016167">
    <property type="entry name" value="FAD-bd_PCMH_sub1"/>
</dbReference>
<evidence type="ECO:0000313" key="3">
    <source>
        <dbReference type="EMBL" id="TDO31596.1"/>
    </source>
</evidence>
<dbReference type="EMBL" id="SNWR01000002">
    <property type="protein sequence ID" value="TDO31596.1"/>
    <property type="molecule type" value="Genomic_DNA"/>
</dbReference>
<dbReference type="PROSITE" id="PS51387">
    <property type="entry name" value="FAD_PCMH"/>
    <property type="match status" value="1"/>
</dbReference>
<dbReference type="GO" id="GO:0071949">
    <property type="term" value="F:FAD binding"/>
    <property type="evidence" value="ECO:0007669"/>
    <property type="project" value="InterPro"/>
</dbReference>
<keyword evidence="1" id="KW-0560">Oxidoreductase</keyword>
<evidence type="ECO:0000313" key="4">
    <source>
        <dbReference type="Proteomes" id="UP000294901"/>
    </source>
</evidence>
<dbReference type="SUPFAM" id="SSF55447">
    <property type="entry name" value="CO dehydrogenase flavoprotein C-terminal domain-like"/>
    <property type="match status" value="1"/>
</dbReference>
<feature type="domain" description="FAD-binding PCMH-type" evidence="2">
    <location>
        <begin position="1"/>
        <end position="191"/>
    </location>
</feature>
<evidence type="ECO:0000259" key="2">
    <source>
        <dbReference type="PROSITE" id="PS51387"/>
    </source>
</evidence>
<dbReference type="Gene3D" id="3.30.43.10">
    <property type="entry name" value="Uridine Diphospho-n-acetylenolpyruvylglucosamine Reductase, domain 2"/>
    <property type="match status" value="1"/>
</dbReference>
<dbReference type="Pfam" id="PF03450">
    <property type="entry name" value="CO_deh_flav_C"/>
    <property type="match status" value="1"/>
</dbReference>
<dbReference type="InterPro" id="IPR051312">
    <property type="entry name" value="Diverse_Substr_Oxidored"/>
</dbReference>
<dbReference type="InterPro" id="IPR016169">
    <property type="entry name" value="FAD-bd_PCMH_sub2"/>
</dbReference>
<dbReference type="AlphaFoldDB" id="A0A4R6JAW6"/>